<dbReference type="OrthoDB" id="2194526at2759"/>
<evidence type="ECO:0000313" key="2">
    <source>
        <dbReference type="Proteomes" id="UP000245383"/>
    </source>
</evidence>
<dbReference type="InterPro" id="IPR036388">
    <property type="entry name" value="WH-like_DNA-bd_sf"/>
</dbReference>
<evidence type="ECO:0000313" key="1">
    <source>
        <dbReference type="EMBL" id="PVU96173.1"/>
    </source>
</evidence>
<evidence type="ECO:0008006" key="3">
    <source>
        <dbReference type="Google" id="ProtNLM"/>
    </source>
</evidence>
<reference evidence="1 2" key="1">
    <citation type="journal article" date="2018" name="MBio">
        <title>Comparative Genomics Reveals the Core Gene Toolbox for the Fungus-Insect Symbiosis.</title>
        <authorList>
            <person name="Wang Y."/>
            <person name="Stata M."/>
            <person name="Wang W."/>
            <person name="Stajich J.E."/>
            <person name="White M.M."/>
            <person name="Moncalvo J.M."/>
        </authorList>
    </citation>
    <scope>NUCLEOTIDE SEQUENCE [LARGE SCALE GENOMIC DNA]</scope>
    <source>
        <strain evidence="1 2">SWE-8-4</strain>
    </source>
</reference>
<accession>A0A2T9YV04</accession>
<comment type="caution">
    <text evidence="1">The sequence shown here is derived from an EMBL/GenBank/DDBJ whole genome shotgun (WGS) entry which is preliminary data.</text>
</comment>
<dbReference type="Proteomes" id="UP000245383">
    <property type="component" value="Unassembled WGS sequence"/>
</dbReference>
<organism evidence="1 2">
    <name type="scientific">Smittium simulii</name>
    <dbReference type="NCBI Taxonomy" id="133385"/>
    <lineage>
        <taxon>Eukaryota</taxon>
        <taxon>Fungi</taxon>
        <taxon>Fungi incertae sedis</taxon>
        <taxon>Zoopagomycota</taxon>
        <taxon>Kickxellomycotina</taxon>
        <taxon>Harpellomycetes</taxon>
        <taxon>Harpellales</taxon>
        <taxon>Legeriomycetaceae</taxon>
        <taxon>Smittium</taxon>
    </lineage>
</organism>
<dbReference type="InterPro" id="IPR009057">
    <property type="entry name" value="Homeodomain-like_sf"/>
</dbReference>
<dbReference type="Gene3D" id="1.10.10.10">
    <property type="entry name" value="Winged helix-like DNA-binding domain superfamily/Winged helix DNA-binding domain"/>
    <property type="match status" value="1"/>
</dbReference>
<proteinExistence type="predicted"/>
<keyword evidence="2" id="KW-1185">Reference proteome</keyword>
<dbReference type="SUPFAM" id="SSF46689">
    <property type="entry name" value="Homeodomain-like"/>
    <property type="match status" value="1"/>
</dbReference>
<name>A0A2T9YV04_9FUNG</name>
<dbReference type="AlphaFoldDB" id="A0A2T9YV04"/>
<dbReference type="STRING" id="133385.A0A2T9YV04"/>
<gene>
    <name evidence="1" type="ORF">BB561_001344</name>
</gene>
<sequence>MALRVRYKKISNETRLEIINNYLSGKQMKKISMEFDISLSTISSILKVYGKEFRIEKKQRGGTKNRKILPEHEFFIINALNKNGTLSLNMLKKMTNEKFNIDLSTSTIKRCCDSNSYKLNRVSGVLIRTKV</sequence>
<protein>
    <recommendedName>
        <fullName evidence="3">Paired domain-containing protein</fullName>
    </recommendedName>
</protein>
<dbReference type="EMBL" id="MBFR01000039">
    <property type="protein sequence ID" value="PVU96173.1"/>
    <property type="molecule type" value="Genomic_DNA"/>
</dbReference>